<dbReference type="NCBIfam" id="NF033218">
    <property type="entry name" value="anchor_AmaP"/>
    <property type="match status" value="1"/>
</dbReference>
<keyword evidence="2" id="KW-0472">Membrane</keyword>
<comment type="caution">
    <text evidence="3">The sequence shown here is derived from an EMBL/GenBank/DDBJ whole genome shotgun (WGS) entry which is preliminary data.</text>
</comment>
<evidence type="ECO:0000256" key="2">
    <source>
        <dbReference type="SAM" id="Phobius"/>
    </source>
</evidence>
<comment type="similarity">
    <text evidence="1">Belongs to the asp23 family.</text>
</comment>
<evidence type="ECO:0000313" key="3">
    <source>
        <dbReference type="EMBL" id="RAL26560.1"/>
    </source>
</evidence>
<reference evidence="3 4" key="1">
    <citation type="submission" date="2018-06" db="EMBL/GenBank/DDBJ databases">
        <title>Thermoflavimicrobium daqus sp. nov., a thermophilic microbe isolated from Moutai-flavour Daqu.</title>
        <authorList>
            <person name="Wang X."/>
            <person name="Zhou H."/>
        </authorList>
    </citation>
    <scope>NUCLEOTIDE SEQUENCE [LARGE SCALE GENOMIC DNA]</scope>
    <source>
        <strain evidence="3 4">FBKL4.011</strain>
    </source>
</reference>
<sequence>MGLWDRLLLFIYSLGIAALAITTILTGFHLFISPQEASQAILLLDKDLALNISVIGVSIFVLLVSLRFLGFGLLKISKDAGVDRVTEIGNIRISLETIENVAVKSARRVRGVRDLTARIRHDAKTSTVDIGLKIIVDGEIPIQEVSEQLQRTVKDQVETIAGVHVDQVPVYVAKTIQANRAKIRVE</sequence>
<keyword evidence="2" id="KW-0812">Transmembrane</keyword>
<dbReference type="RefSeq" id="WP_113657166.1">
    <property type="nucleotide sequence ID" value="NZ_KZ845663.1"/>
</dbReference>
<dbReference type="InterPro" id="IPR005531">
    <property type="entry name" value="Asp23"/>
</dbReference>
<dbReference type="Pfam" id="PF03780">
    <property type="entry name" value="Asp23"/>
    <property type="match status" value="1"/>
</dbReference>
<keyword evidence="4" id="KW-1185">Reference proteome</keyword>
<feature type="transmembrane region" description="Helical" evidence="2">
    <location>
        <begin position="7"/>
        <end position="32"/>
    </location>
</feature>
<proteinExistence type="inferred from homology"/>
<organism evidence="3 4">
    <name type="scientific">Thermoflavimicrobium daqui</name>
    <dbReference type="NCBI Taxonomy" id="2137476"/>
    <lineage>
        <taxon>Bacteria</taxon>
        <taxon>Bacillati</taxon>
        <taxon>Bacillota</taxon>
        <taxon>Bacilli</taxon>
        <taxon>Bacillales</taxon>
        <taxon>Thermoactinomycetaceae</taxon>
        <taxon>Thermoflavimicrobium</taxon>
    </lineage>
</organism>
<keyword evidence="2" id="KW-1133">Transmembrane helix</keyword>
<evidence type="ECO:0000313" key="4">
    <source>
        <dbReference type="Proteomes" id="UP000251213"/>
    </source>
</evidence>
<gene>
    <name evidence="3" type="primary">amaP</name>
    <name evidence="3" type="ORF">DL897_00470</name>
</gene>
<evidence type="ECO:0000256" key="1">
    <source>
        <dbReference type="ARBA" id="ARBA00005721"/>
    </source>
</evidence>
<dbReference type="EMBL" id="QJKK01000001">
    <property type="protein sequence ID" value="RAL26560.1"/>
    <property type="molecule type" value="Genomic_DNA"/>
</dbReference>
<dbReference type="AlphaFoldDB" id="A0A364K8M9"/>
<dbReference type="Proteomes" id="UP000251213">
    <property type="component" value="Unassembled WGS sequence"/>
</dbReference>
<protein>
    <submittedName>
        <fullName evidence="3">Alkaline shock response membrane anchor protein AmaP</fullName>
    </submittedName>
</protein>
<feature type="transmembrane region" description="Helical" evidence="2">
    <location>
        <begin position="52"/>
        <end position="74"/>
    </location>
</feature>
<accession>A0A364K8M9</accession>
<dbReference type="OrthoDB" id="1716040at2"/>
<reference evidence="3 4" key="2">
    <citation type="submission" date="2018-06" db="EMBL/GenBank/DDBJ databases">
        <authorList>
            <person name="Zhirakovskaya E."/>
        </authorList>
    </citation>
    <scope>NUCLEOTIDE SEQUENCE [LARGE SCALE GENOMIC DNA]</scope>
    <source>
        <strain evidence="3 4">FBKL4.011</strain>
    </source>
</reference>
<name>A0A364K8M9_9BACL</name>